<evidence type="ECO:0000256" key="5">
    <source>
        <dbReference type="ARBA" id="ARBA00013213"/>
    </source>
</evidence>
<feature type="binding site" evidence="14">
    <location>
        <position position="93"/>
    </location>
    <ligand>
        <name>NADPH</name>
        <dbReference type="ChEBI" id="CHEBI:57783"/>
    </ligand>
</feature>
<dbReference type="InterPro" id="IPR011147">
    <property type="entry name" value="Bifunc_Aspkin/hSer_DH"/>
</dbReference>
<proteinExistence type="inferred from homology"/>
<evidence type="ECO:0000256" key="9">
    <source>
        <dbReference type="ARBA" id="ARBA00023002"/>
    </source>
</evidence>
<evidence type="ECO:0000256" key="8">
    <source>
        <dbReference type="ARBA" id="ARBA00022857"/>
    </source>
</evidence>
<dbReference type="UniPathway" id="UPA00050">
    <property type="reaction ID" value="UER00063"/>
</dbReference>
<evidence type="ECO:0000259" key="15">
    <source>
        <dbReference type="Pfam" id="PF00742"/>
    </source>
</evidence>
<dbReference type="STRING" id="1250231.SAMN04488552_0838"/>
<dbReference type="Pfam" id="PF03447">
    <property type="entry name" value="NAD_binding_3"/>
    <property type="match status" value="1"/>
</dbReference>
<dbReference type="Pfam" id="PF00742">
    <property type="entry name" value="Homoserine_dh"/>
    <property type="match status" value="1"/>
</dbReference>
<keyword evidence="10" id="KW-0486">Methionine biosynthesis</keyword>
<comment type="catalytic activity">
    <reaction evidence="11">
        <text>L-homoserine + NADP(+) = L-aspartate 4-semialdehyde + NADPH + H(+)</text>
        <dbReference type="Rhea" id="RHEA:15761"/>
        <dbReference type="ChEBI" id="CHEBI:15378"/>
        <dbReference type="ChEBI" id="CHEBI:57476"/>
        <dbReference type="ChEBI" id="CHEBI:57783"/>
        <dbReference type="ChEBI" id="CHEBI:58349"/>
        <dbReference type="ChEBI" id="CHEBI:537519"/>
        <dbReference type="EC" id="1.1.1.3"/>
    </reaction>
    <physiologicalReaction direction="right-to-left" evidence="11">
        <dbReference type="Rhea" id="RHEA:15763"/>
    </physiologicalReaction>
</comment>
<dbReference type="Gene3D" id="3.30.360.10">
    <property type="entry name" value="Dihydrodipicolinate Reductase, domain 2"/>
    <property type="match status" value="1"/>
</dbReference>
<dbReference type="GO" id="GO:0004412">
    <property type="term" value="F:homoserine dehydrogenase activity"/>
    <property type="evidence" value="ECO:0007669"/>
    <property type="project" value="UniProtKB-EC"/>
</dbReference>
<dbReference type="InterPro" id="IPR001342">
    <property type="entry name" value="HDH_cat"/>
</dbReference>
<feature type="domain" description="Homoserine dehydrogenase catalytic" evidence="15">
    <location>
        <begin position="152"/>
        <end position="350"/>
    </location>
</feature>
<dbReference type="UniPathway" id="UPA00051">
    <property type="reaction ID" value="UER00465"/>
</dbReference>
<evidence type="ECO:0000313" key="18">
    <source>
        <dbReference type="Proteomes" id="UP000198858"/>
    </source>
</evidence>
<name>A0A1H1LJF0_9FLAO</name>
<protein>
    <recommendedName>
        <fullName evidence="5">homoserine dehydrogenase</fullName>
        <ecNumber evidence="5">1.1.1.3</ecNumber>
    </recommendedName>
</protein>
<evidence type="ECO:0000256" key="1">
    <source>
        <dbReference type="ARBA" id="ARBA00001920"/>
    </source>
</evidence>
<dbReference type="InterPro" id="IPR005106">
    <property type="entry name" value="Asp/hSer_DH_NAD-bd"/>
</dbReference>
<evidence type="ECO:0000256" key="10">
    <source>
        <dbReference type="ARBA" id="ARBA00023167"/>
    </source>
</evidence>
<dbReference type="PANTHER" id="PTHR43070:SF5">
    <property type="entry name" value="HOMOSERINE DEHYDROGENASE"/>
    <property type="match status" value="1"/>
</dbReference>
<comment type="similarity">
    <text evidence="4">Belongs to the homoserine dehydrogenase family.</text>
</comment>
<dbReference type="InterPro" id="IPR036291">
    <property type="entry name" value="NAD(P)-bd_dom_sf"/>
</dbReference>
<gene>
    <name evidence="17" type="ORF">SAMN04488552_0838</name>
</gene>
<evidence type="ECO:0000256" key="7">
    <source>
        <dbReference type="ARBA" id="ARBA00022697"/>
    </source>
</evidence>
<keyword evidence="7" id="KW-0791">Threonine biosynthesis</keyword>
<feature type="active site" description="Proton donor" evidence="13">
    <location>
        <position position="221"/>
    </location>
</feature>
<comment type="cofactor">
    <cofactor evidence="1">
        <name>a metal cation</name>
        <dbReference type="ChEBI" id="CHEBI:25213"/>
    </cofactor>
</comment>
<dbReference type="AlphaFoldDB" id="A0A1H1LJF0"/>
<evidence type="ECO:0000313" key="17">
    <source>
        <dbReference type="EMBL" id="SDR74636.1"/>
    </source>
</evidence>
<reference evidence="17 18" key="1">
    <citation type="submission" date="2016-10" db="EMBL/GenBank/DDBJ databases">
        <authorList>
            <person name="Varghese N."/>
            <person name="Submissions S."/>
        </authorList>
    </citation>
    <scope>NUCLEOTIDE SEQUENCE [LARGE SCALE GENOMIC DNA]</scope>
    <source>
        <strain evidence="17 18">Mar_2010_102</strain>
    </source>
</reference>
<dbReference type="PIRSF" id="PIRSF036497">
    <property type="entry name" value="HDH_short"/>
    <property type="match status" value="1"/>
</dbReference>
<dbReference type="GO" id="GO:0009086">
    <property type="term" value="P:methionine biosynthetic process"/>
    <property type="evidence" value="ECO:0007669"/>
    <property type="project" value="UniProtKB-KW"/>
</dbReference>
<dbReference type="PANTHER" id="PTHR43070">
    <property type="match status" value="1"/>
</dbReference>
<sequence>MKTIHLALFGPGKVGSKLLEQLAKSEEHLKKSSGIIIKVILVADSSHALLNPNGIKSGWDYNFKISSQRYSFKEVEEYFRRNAFKNLVSIDTTASEEFIENYFSLINFGSHIIAANKVANTLSSKFYRKLREELKKNNKKFIYETNVGAGLPIVETLRNLHLSGEKVTRIRGVFSGSLSYIFNTFSEEEKEFSEVLKEAGVLGYTEPDARVDLSGKDVGRKLLILARELELQKEFEEVKIQSLIPKQLNGDTTLEEFNKRSGELNVHFRNFKTKKLTNDVLRYIGELNVETGELEAKLINEPKNSVLGQIEGADNIFEIYTESYKDRPLVIRGAGAGAEVTARGVFGDILKISERLN</sequence>
<dbReference type="GO" id="GO:0009089">
    <property type="term" value="P:lysine biosynthetic process via diaminopimelate"/>
    <property type="evidence" value="ECO:0007669"/>
    <property type="project" value="UniProtKB-ARBA"/>
</dbReference>
<evidence type="ECO:0000256" key="2">
    <source>
        <dbReference type="ARBA" id="ARBA00005056"/>
    </source>
</evidence>
<evidence type="ECO:0000256" key="11">
    <source>
        <dbReference type="ARBA" id="ARBA00048841"/>
    </source>
</evidence>
<keyword evidence="6" id="KW-0028">Amino-acid biosynthesis</keyword>
<evidence type="ECO:0000256" key="3">
    <source>
        <dbReference type="ARBA" id="ARBA00005062"/>
    </source>
</evidence>
<keyword evidence="18" id="KW-1185">Reference proteome</keyword>
<evidence type="ECO:0000256" key="6">
    <source>
        <dbReference type="ARBA" id="ARBA00022605"/>
    </source>
</evidence>
<organism evidence="17 18">
    <name type="scientific">Christiangramia echinicola</name>
    <dbReference type="NCBI Taxonomy" id="279359"/>
    <lineage>
        <taxon>Bacteria</taxon>
        <taxon>Pseudomonadati</taxon>
        <taxon>Bacteroidota</taxon>
        <taxon>Flavobacteriia</taxon>
        <taxon>Flavobacteriales</taxon>
        <taxon>Flavobacteriaceae</taxon>
        <taxon>Christiangramia</taxon>
    </lineage>
</organism>
<dbReference type="SUPFAM" id="SSF55347">
    <property type="entry name" value="Glyceraldehyde-3-phosphate dehydrogenase-like, C-terminal domain"/>
    <property type="match status" value="1"/>
</dbReference>
<comment type="pathway">
    <text evidence="2">Amino-acid biosynthesis; L-threonine biosynthesis; L-threonine from L-aspartate: step 3/5.</text>
</comment>
<evidence type="ECO:0000256" key="13">
    <source>
        <dbReference type="PIRSR" id="PIRSR036497-1"/>
    </source>
</evidence>
<dbReference type="GO" id="GO:0050661">
    <property type="term" value="F:NADP binding"/>
    <property type="evidence" value="ECO:0007669"/>
    <property type="project" value="InterPro"/>
</dbReference>
<evidence type="ECO:0000256" key="4">
    <source>
        <dbReference type="ARBA" id="ARBA00006753"/>
    </source>
</evidence>
<comment type="catalytic activity">
    <reaction evidence="12">
        <text>L-homoserine + NAD(+) = L-aspartate 4-semialdehyde + NADH + H(+)</text>
        <dbReference type="Rhea" id="RHEA:15757"/>
        <dbReference type="ChEBI" id="CHEBI:15378"/>
        <dbReference type="ChEBI" id="CHEBI:57476"/>
        <dbReference type="ChEBI" id="CHEBI:57540"/>
        <dbReference type="ChEBI" id="CHEBI:57945"/>
        <dbReference type="ChEBI" id="CHEBI:537519"/>
        <dbReference type="EC" id="1.1.1.3"/>
    </reaction>
    <physiologicalReaction direction="right-to-left" evidence="12">
        <dbReference type="Rhea" id="RHEA:15759"/>
    </physiologicalReaction>
</comment>
<dbReference type="InterPro" id="IPR022697">
    <property type="entry name" value="HDH_short"/>
</dbReference>
<dbReference type="SUPFAM" id="SSF51735">
    <property type="entry name" value="NAD(P)-binding Rossmann-fold domains"/>
    <property type="match status" value="1"/>
</dbReference>
<evidence type="ECO:0000256" key="14">
    <source>
        <dbReference type="PIRSR" id="PIRSR036497-2"/>
    </source>
</evidence>
<feature type="binding site" evidence="14">
    <location>
        <position position="206"/>
    </location>
    <ligand>
        <name>L-homoserine</name>
        <dbReference type="ChEBI" id="CHEBI:57476"/>
    </ligand>
</feature>
<dbReference type="Gene3D" id="3.40.50.720">
    <property type="entry name" value="NAD(P)-binding Rossmann-like Domain"/>
    <property type="match status" value="1"/>
</dbReference>
<accession>A0A1H1LJF0</accession>
<feature type="binding site" evidence="14">
    <location>
        <position position="117"/>
    </location>
    <ligand>
        <name>NADPH</name>
        <dbReference type="ChEBI" id="CHEBI:57783"/>
    </ligand>
</feature>
<keyword evidence="8 14" id="KW-0521">NADP</keyword>
<dbReference type="EC" id="1.1.1.3" evidence="5"/>
<dbReference type="GO" id="GO:0009088">
    <property type="term" value="P:threonine biosynthetic process"/>
    <property type="evidence" value="ECO:0007669"/>
    <property type="project" value="UniProtKB-UniPathway"/>
</dbReference>
<dbReference type="FunFam" id="3.30.360.10:FF:000006">
    <property type="entry name" value="Bifunctional aspartokinase/homoserine dehydrogenase"/>
    <property type="match status" value="1"/>
</dbReference>
<dbReference type="RefSeq" id="WP_089661412.1">
    <property type="nucleotide sequence ID" value="NZ_LT629745.1"/>
</dbReference>
<feature type="domain" description="Aspartate/homoserine dehydrogenase NAD-binding" evidence="16">
    <location>
        <begin position="10"/>
        <end position="144"/>
    </location>
</feature>
<evidence type="ECO:0000259" key="16">
    <source>
        <dbReference type="Pfam" id="PF03447"/>
    </source>
</evidence>
<feature type="binding site" evidence="14">
    <location>
        <begin position="10"/>
        <end position="15"/>
    </location>
    <ligand>
        <name>NADP(+)</name>
        <dbReference type="ChEBI" id="CHEBI:58349"/>
    </ligand>
</feature>
<dbReference type="GO" id="GO:0009090">
    <property type="term" value="P:homoserine biosynthetic process"/>
    <property type="evidence" value="ECO:0007669"/>
    <property type="project" value="UniProtKB-ARBA"/>
</dbReference>
<comment type="pathway">
    <text evidence="3">Amino-acid biosynthesis; L-methionine biosynthesis via de novo pathway; L-homoserine from L-aspartate: step 3/3.</text>
</comment>
<dbReference type="Proteomes" id="UP000198858">
    <property type="component" value="Chromosome I"/>
</dbReference>
<dbReference type="EMBL" id="LT629745">
    <property type="protein sequence ID" value="SDR74636.1"/>
    <property type="molecule type" value="Genomic_DNA"/>
</dbReference>
<evidence type="ECO:0000256" key="12">
    <source>
        <dbReference type="ARBA" id="ARBA00049031"/>
    </source>
</evidence>
<keyword evidence="9" id="KW-0560">Oxidoreductase</keyword>